<comment type="cofactor">
    <cofactor evidence="5">
        <name>Fe(3+)</name>
        <dbReference type="ChEBI" id="CHEBI:29034"/>
    </cofactor>
</comment>
<dbReference type="PRINTS" id="PR00163">
    <property type="entry name" value="RUBREDOXIN"/>
</dbReference>
<dbReference type="AlphaFoldDB" id="A0A252F7A2"/>
<evidence type="ECO:0000259" key="6">
    <source>
        <dbReference type="PROSITE" id="PS50903"/>
    </source>
</evidence>
<reference evidence="7 8" key="1">
    <citation type="submission" date="2017-05" db="EMBL/GenBank/DDBJ databases">
        <title>Butyricicoccus porcorum sp. nov. a butyrate-producing bacterium from the swine intestinal tract.</title>
        <authorList>
            <person name="Trachsel J."/>
            <person name="Humphrey S."/>
            <person name="Allen H.K."/>
        </authorList>
    </citation>
    <scope>NUCLEOTIDE SEQUENCE [LARGE SCALE GENOMIC DNA]</scope>
    <source>
        <strain evidence="7">BB10</strain>
    </source>
</reference>
<evidence type="ECO:0000256" key="1">
    <source>
        <dbReference type="ARBA" id="ARBA00022448"/>
    </source>
</evidence>
<evidence type="ECO:0000313" key="7">
    <source>
        <dbReference type="EMBL" id="OUM21636.1"/>
    </source>
</evidence>
<dbReference type="Proteomes" id="UP000194903">
    <property type="component" value="Unassembled WGS sequence"/>
</dbReference>
<dbReference type="EMBL" id="NHOC01000002">
    <property type="protein sequence ID" value="OUM21636.1"/>
    <property type="molecule type" value="Genomic_DNA"/>
</dbReference>
<dbReference type="PANTHER" id="PTHR47627:SF1">
    <property type="entry name" value="RUBREDOXIN-1-RELATED"/>
    <property type="match status" value="1"/>
</dbReference>
<dbReference type="GO" id="GO:0043448">
    <property type="term" value="P:alkane catabolic process"/>
    <property type="evidence" value="ECO:0007669"/>
    <property type="project" value="TreeGrafter"/>
</dbReference>
<comment type="caution">
    <text evidence="7">The sequence shown here is derived from an EMBL/GenBank/DDBJ whole genome shotgun (WGS) entry which is preliminary data.</text>
</comment>
<evidence type="ECO:0000256" key="5">
    <source>
        <dbReference type="RuleBase" id="RU003820"/>
    </source>
</evidence>
<dbReference type="InterPro" id="IPR024934">
    <property type="entry name" value="Rubredoxin-like_dom"/>
</dbReference>
<comment type="similarity">
    <text evidence="5">Belongs to the rubredoxin family.</text>
</comment>
<protein>
    <recommendedName>
        <fullName evidence="5">Rubredoxin</fullName>
    </recommendedName>
</protein>
<dbReference type="OrthoDB" id="9758182at2"/>
<dbReference type="Gene3D" id="2.20.28.10">
    <property type="match status" value="1"/>
</dbReference>
<accession>A0A252F7A2</accession>
<dbReference type="Pfam" id="PF00301">
    <property type="entry name" value="Rubredoxin"/>
    <property type="match status" value="1"/>
</dbReference>
<keyword evidence="4 5" id="KW-0408">Iron</keyword>
<dbReference type="InterPro" id="IPR050526">
    <property type="entry name" value="Rubredoxin_ET"/>
</dbReference>
<dbReference type="PROSITE" id="PS50903">
    <property type="entry name" value="RUBREDOXIN_LIKE"/>
    <property type="match status" value="1"/>
</dbReference>
<sequence>MRRYSCSVCGYVYDPIHGEPKEDIGVGIPWSYVDESFHCPVCGQGKAAFQPIRTKDFRGKASL</sequence>
<proteinExistence type="inferred from homology"/>
<dbReference type="GO" id="GO:0005506">
    <property type="term" value="F:iron ion binding"/>
    <property type="evidence" value="ECO:0007669"/>
    <property type="project" value="UniProtKB-UniRule"/>
</dbReference>
<feature type="domain" description="Rubredoxin-like" evidence="6">
    <location>
        <begin position="1"/>
        <end position="52"/>
    </location>
</feature>
<dbReference type="CDD" id="cd00730">
    <property type="entry name" value="rubredoxin"/>
    <property type="match status" value="1"/>
</dbReference>
<dbReference type="PANTHER" id="PTHR47627">
    <property type="entry name" value="RUBREDOXIN"/>
    <property type="match status" value="1"/>
</dbReference>
<evidence type="ECO:0000256" key="2">
    <source>
        <dbReference type="ARBA" id="ARBA00022723"/>
    </source>
</evidence>
<keyword evidence="3 5" id="KW-0249">Electron transport</keyword>
<gene>
    <name evidence="7" type="ORF">CBW42_01700</name>
</gene>
<dbReference type="SUPFAM" id="SSF57802">
    <property type="entry name" value="Rubredoxin-like"/>
    <property type="match status" value="1"/>
</dbReference>
<evidence type="ECO:0000313" key="8">
    <source>
        <dbReference type="Proteomes" id="UP000194903"/>
    </source>
</evidence>
<name>A0A252F7A2_9FIRM</name>
<dbReference type="GO" id="GO:0009055">
    <property type="term" value="F:electron transfer activity"/>
    <property type="evidence" value="ECO:0007669"/>
    <property type="project" value="TreeGrafter"/>
</dbReference>
<keyword evidence="8" id="KW-1185">Reference proteome</keyword>
<organism evidence="7 8">
    <name type="scientific">Butyricicoccus porcorum</name>
    <dbReference type="NCBI Taxonomy" id="1945634"/>
    <lineage>
        <taxon>Bacteria</taxon>
        <taxon>Bacillati</taxon>
        <taxon>Bacillota</taxon>
        <taxon>Clostridia</taxon>
        <taxon>Eubacteriales</taxon>
        <taxon>Butyricicoccaceae</taxon>
        <taxon>Butyricicoccus</taxon>
    </lineage>
</organism>
<evidence type="ECO:0000256" key="4">
    <source>
        <dbReference type="ARBA" id="ARBA00023004"/>
    </source>
</evidence>
<dbReference type="InterPro" id="IPR024935">
    <property type="entry name" value="Rubredoxin_dom"/>
</dbReference>
<evidence type="ECO:0000256" key="3">
    <source>
        <dbReference type="ARBA" id="ARBA00022982"/>
    </source>
</evidence>
<keyword evidence="1" id="KW-0813">Transport</keyword>
<keyword evidence="2 5" id="KW-0479">Metal-binding</keyword>